<evidence type="ECO:0000256" key="1">
    <source>
        <dbReference type="SAM" id="MobiDB-lite"/>
    </source>
</evidence>
<sequence>MSSPHPQHPAPPRRDRIVRPDSARSGRQAETLLRHSQQQTTSDRIDEASAESMDASDPPAFSSDRKLWGPN</sequence>
<gene>
    <name evidence="2" type="ORF">G7Y82_14245</name>
</gene>
<accession>A0A969WDN5</accession>
<keyword evidence="3" id="KW-1185">Reference proteome</keyword>
<feature type="region of interest" description="Disordered" evidence="1">
    <location>
        <begin position="1"/>
        <end position="71"/>
    </location>
</feature>
<protein>
    <submittedName>
        <fullName evidence="2">Uncharacterized protein</fullName>
    </submittedName>
</protein>
<evidence type="ECO:0000313" key="2">
    <source>
        <dbReference type="EMBL" id="NKF23476.1"/>
    </source>
</evidence>
<proteinExistence type="predicted"/>
<dbReference type="Proteomes" id="UP000653472">
    <property type="component" value="Unassembled WGS sequence"/>
</dbReference>
<reference evidence="2" key="1">
    <citation type="submission" date="2020-03" db="EMBL/GenBank/DDBJ databases">
        <title>Solimonas marina sp. nov., isolated from deep seawater of the Pacific Ocean.</title>
        <authorList>
            <person name="Liu X."/>
            <person name="Lai Q."/>
            <person name="Sun F."/>
            <person name="Gai Y."/>
            <person name="Li G."/>
            <person name="Shao Z."/>
        </authorList>
    </citation>
    <scope>NUCLEOTIDE SEQUENCE</scope>
    <source>
        <strain evidence="2">C16B3</strain>
    </source>
</reference>
<dbReference type="AlphaFoldDB" id="A0A969WDN5"/>
<feature type="compositionally biased region" description="Basic and acidic residues" evidence="1">
    <location>
        <begin position="12"/>
        <end position="24"/>
    </location>
</feature>
<evidence type="ECO:0000313" key="3">
    <source>
        <dbReference type="Proteomes" id="UP000653472"/>
    </source>
</evidence>
<dbReference type="RefSeq" id="WP_168148802.1">
    <property type="nucleotide sequence ID" value="NZ_JAAVXB010000008.1"/>
</dbReference>
<feature type="compositionally biased region" description="Pro residues" evidence="1">
    <location>
        <begin position="1"/>
        <end position="10"/>
    </location>
</feature>
<organism evidence="2 3">
    <name type="scientific">Solimonas marina</name>
    <dbReference type="NCBI Taxonomy" id="2714601"/>
    <lineage>
        <taxon>Bacteria</taxon>
        <taxon>Pseudomonadati</taxon>
        <taxon>Pseudomonadota</taxon>
        <taxon>Gammaproteobacteria</taxon>
        <taxon>Nevskiales</taxon>
        <taxon>Nevskiaceae</taxon>
        <taxon>Solimonas</taxon>
    </lineage>
</organism>
<name>A0A969WDN5_9GAMM</name>
<dbReference type="EMBL" id="JAAVXB010000008">
    <property type="protein sequence ID" value="NKF23476.1"/>
    <property type="molecule type" value="Genomic_DNA"/>
</dbReference>
<comment type="caution">
    <text evidence="2">The sequence shown here is derived from an EMBL/GenBank/DDBJ whole genome shotgun (WGS) entry which is preliminary data.</text>
</comment>